<evidence type="ECO:0000259" key="4">
    <source>
        <dbReference type="Pfam" id="PF03816"/>
    </source>
</evidence>
<keyword evidence="7" id="KW-1185">Reference proteome</keyword>
<dbReference type="Gene3D" id="3.30.70.2390">
    <property type="match status" value="1"/>
</dbReference>
<dbReference type="PANTHER" id="PTHR33392:SF6">
    <property type="entry name" value="POLYISOPRENYL-TEICHOIC ACID--PEPTIDOGLYCAN TEICHOIC ACID TRANSFERASE TAGU"/>
    <property type="match status" value="1"/>
</dbReference>
<gene>
    <name evidence="6" type="ORF">LVY72_09865</name>
</gene>
<feature type="compositionally biased region" description="Low complexity" evidence="2">
    <location>
        <begin position="81"/>
        <end position="91"/>
    </location>
</feature>
<comment type="similarity">
    <text evidence="1">Belongs to the LytR/CpsA/Psr (LCP) family.</text>
</comment>
<dbReference type="InterPro" id="IPR027381">
    <property type="entry name" value="LytR/CpsA/Psr_C"/>
</dbReference>
<feature type="domain" description="Cell envelope-related transcriptional attenuator" evidence="4">
    <location>
        <begin position="90"/>
        <end position="247"/>
    </location>
</feature>
<dbReference type="PANTHER" id="PTHR33392">
    <property type="entry name" value="POLYISOPRENYL-TEICHOIC ACID--PEPTIDOGLYCAN TEICHOIC ACID TRANSFERASE TAGU"/>
    <property type="match status" value="1"/>
</dbReference>
<protein>
    <submittedName>
        <fullName evidence="6">LCP family protein</fullName>
    </submittedName>
</protein>
<dbReference type="Pfam" id="PF13399">
    <property type="entry name" value="LytR_C"/>
    <property type="match status" value="1"/>
</dbReference>
<dbReference type="RefSeq" id="WP_237820312.1">
    <property type="nucleotide sequence ID" value="NZ_JAKLTQ010000005.1"/>
</dbReference>
<dbReference type="Gene3D" id="3.40.630.190">
    <property type="entry name" value="LCP protein"/>
    <property type="match status" value="1"/>
</dbReference>
<dbReference type="InterPro" id="IPR050922">
    <property type="entry name" value="LytR/CpsA/Psr_CW_biosynth"/>
</dbReference>
<proteinExistence type="inferred from homology"/>
<dbReference type="Proteomes" id="UP001165368">
    <property type="component" value="Unassembled WGS sequence"/>
</dbReference>
<feature type="transmembrane region" description="Helical" evidence="3">
    <location>
        <begin position="12"/>
        <end position="34"/>
    </location>
</feature>
<comment type="caution">
    <text evidence="6">The sequence shown here is derived from an EMBL/GenBank/DDBJ whole genome shotgun (WGS) entry which is preliminary data.</text>
</comment>
<feature type="compositionally biased region" description="Polar residues" evidence="2">
    <location>
        <begin position="342"/>
        <end position="367"/>
    </location>
</feature>
<evidence type="ECO:0000313" key="7">
    <source>
        <dbReference type="Proteomes" id="UP001165368"/>
    </source>
</evidence>
<keyword evidence="3" id="KW-0812">Transmembrane</keyword>
<evidence type="ECO:0000313" key="6">
    <source>
        <dbReference type="EMBL" id="MCG2622224.1"/>
    </source>
</evidence>
<organism evidence="6 7">
    <name type="scientific">Arthrobacter hankyongi</name>
    <dbReference type="NCBI Taxonomy" id="2904801"/>
    <lineage>
        <taxon>Bacteria</taxon>
        <taxon>Bacillati</taxon>
        <taxon>Actinomycetota</taxon>
        <taxon>Actinomycetes</taxon>
        <taxon>Micrococcales</taxon>
        <taxon>Micrococcaceae</taxon>
        <taxon>Arthrobacter</taxon>
    </lineage>
</organism>
<keyword evidence="3" id="KW-0472">Membrane</keyword>
<dbReference type="Pfam" id="PF03816">
    <property type="entry name" value="LytR_cpsA_psr"/>
    <property type="match status" value="1"/>
</dbReference>
<feature type="domain" description="LytR/CpsA/Psr regulator C-terminal" evidence="5">
    <location>
        <begin position="390"/>
        <end position="474"/>
    </location>
</feature>
<evidence type="ECO:0000256" key="1">
    <source>
        <dbReference type="ARBA" id="ARBA00006068"/>
    </source>
</evidence>
<evidence type="ECO:0000256" key="2">
    <source>
        <dbReference type="SAM" id="MobiDB-lite"/>
    </source>
</evidence>
<dbReference type="EMBL" id="JAKLTQ010000005">
    <property type="protein sequence ID" value="MCG2622224.1"/>
    <property type="molecule type" value="Genomic_DNA"/>
</dbReference>
<feature type="region of interest" description="Disordered" evidence="2">
    <location>
        <begin position="339"/>
        <end position="387"/>
    </location>
</feature>
<evidence type="ECO:0000256" key="3">
    <source>
        <dbReference type="SAM" id="Phobius"/>
    </source>
</evidence>
<feature type="region of interest" description="Disordered" evidence="2">
    <location>
        <begin position="70"/>
        <end position="91"/>
    </location>
</feature>
<sequence length="506" mass="52805">MRAVRIPLWLKLTTAMLALGLVAGVGFVAVKLVALRSSITSAPLNLGTDHNALPVDQSKDPMQILLLGTDSRKNTGGKYGGDPSSNGSGNSDVMMLMQLSADRQRVTVVSLPRDLLTTIPACTDPQTGQTYPEQQFAQLNMALGYGGPGCTVAAVNELTGLQIDHFMMADFNAVKELTTVIGGVDVCVNEPIHDTYSKLVLPAGVSSVQGEQALAFLRTRHSFGDGGDRGRVRAQQSFLASMVRKLTSEGTLTDVPRLYSIAEAVARNLTVDDGLAQIPSLLALADRVKNVNLSKVAFVSLPTELYEPDPNRLVMKEAEGQELFRILREDGDVTAIDKQVSAKATETPSADATETTTGEVVSQTDGTAGSGSPEPAATETALSFDPATQPIQVRNESGAGQRAEAVAKHLQGLGYAQATAAAAEDGTSPATQILYSDGFEDVAHELANQLGVPKASVLAGGSAYGVSVVVGKDFTSGNKLAATGKLGGNLSGQTADQVTCQQSGGF</sequence>
<evidence type="ECO:0000259" key="5">
    <source>
        <dbReference type="Pfam" id="PF13399"/>
    </source>
</evidence>
<name>A0ABS9L6C7_9MICC</name>
<dbReference type="InterPro" id="IPR004474">
    <property type="entry name" value="LytR_CpsA_psr"/>
</dbReference>
<dbReference type="NCBIfam" id="TIGR00350">
    <property type="entry name" value="lytR_cpsA_psr"/>
    <property type="match status" value="1"/>
</dbReference>
<keyword evidence="3" id="KW-1133">Transmembrane helix</keyword>
<reference evidence="6" key="1">
    <citation type="submission" date="2022-01" db="EMBL/GenBank/DDBJ databases">
        <authorList>
            <person name="Jo J.-H."/>
            <person name="Im W.-T."/>
        </authorList>
    </citation>
    <scope>NUCLEOTIDE SEQUENCE</scope>
    <source>
        <strain evidence="6">I2-34</strain>
    </source>
</reference>
<accession>A0ABS9L6C7</accession>